<evidence type="ECO:0000256" key="1">
    <source>
        <dbReference type="SAM" id="Phobius"/>
    </source>
</evidence>
<proteinExistence type="predicted"/>
<dbReference type="GO" id="GO:0080120">
    <property type="term" value="P:CAAX-box protein maturation"/>
    <property type="evidence" value="ECO:0007669"/>
    <property type="project" value="UniProtKB-ARBA"/>
</dbReference>
<gene>
    <name evidence="3" type="ORF">DFR64_2533</name>
</gene>
<dbReference type="Proteomes" id="UP000256388">
    <property type="component" value="Unassembled WGS sequence"/>
</dbReference>
<feature type="domain" description="CAAX prenyl protease 2/Lysostaphin resistance protein A-like" evidence="2">
    <location>
        <begin position="144"/>
        <end position="226"/>
    </location>
</feature>
<keyword evidence="1" id="KW-1133">Transmembrane helix</keyword>
<protein>
    <recommendedName>
        <fullName evidence="2">CAAX prenyl protease 2/Lysostaphin resistance protein A-like domain-containing protein</fullName>
    </recommendedName>
</protein>
<feature type="transmembrane region" description="Helical" evidence="1">
    <location>
        <begin position="214"/>
        <end position="237"/>
    </location>
</feature>
<dbReference type="OrthoDB" id="2035856at2"/>
<feature type="transmembrane region" description="Helical" evidence="1">
    <location>
        <begin position="12"/>
        <end position="32"/>
    </location>
</feature>
<evidence type="ECO:0000313" key="3">
    <source>
        <dbReference type="EMBL" id="REG06105.1"/>
    </source>
</evidence>
<dbReference type="EMBL" id="QUMS01000004">
    <property type="protein sequence ID" value="REG06105.1"/>
    <property type="molecule type" value="Genomic_DNA"/>
</dbReference>
<dbReference type="GO" id="GO:0004175">
    <property type="term" value="F:endopeptidase activity"/>
    <property type="evidence" value="ECO:0007669"/>
    <property type="project" value="UniProtKB-ARBA"/>
</dbReference>
<feature type="transmembrane region" description="Helical" evidence="1">
    <location>
        <begin position="44"/>
        <end position="65"/>
    </location>
</feature>
<dbReference type="Pfam" id="PF02517">
    <property type="entry name" value="Rce1-like"/>
    <property type="match status" value="1"/>
</dbReference>
<sequence>MDQTQIEKHTTAQSIILHLLPGVMIGLFLFLIRPTVINFGYPSIFALVLAVAFILIPAELGYLLYQGKKKSGRYSLKGIINFKSPGSWWQFLICVFIVFGVIGIIMTLMKPLEGLLKEMLFSWIPDLDPGLDGNFSRTKLTVTFSLYFLFVVVLGPLIEELYFRGYLFPRMKWKYSELFHSFLFAAYHVFSPWMIISRTAGFLPLILVVKKKSIYHGFIVHILCNLAAFFPAVVFIINMS</sequence>
<evidence type="ECO:0000313" key="4">
    <source>
        <dbReference type="Proteomes" id="UP000256388"/>
    </source>
</evidence>
<keyword evidence="4" id="KW-1185">Reference proteome</keyword>
<reference evidence="3 4" key="1">
    <citation type="submission" date="2018-08" db="EMBL/GenBank/DDBJ databases">
        <title>Genomic Encyclopedia of Type Strains, Phase IV (KMG-IV): sequencing the most valuable type-strain genomes for metagenomic binning, comparative biology and taxonomic classification.</title>
        <authorList>
            <person name="Goeker M."/>
        </authorList>
    </citation>
    <scope>NUCLEOTIDE SEQUENCE [LARGE SCALE GENOMIC DNA]</scope>
    <source>
        <strain evidence="3 4">DSM 23923</strain>
    </source>
</reference>
<dbReference type="RefSeq" id="WP_116225808.1">
    <property type="nucleotide sequence ID" value="NZ_AP018437.1"/>
</dbReference>
<keyword evidence="1" id="KW-0812">Transmembrane</keyword>
<dbReference type="InterPro" id="IPR003675">
    <property type="entry name" value="Rce1/LyrA-like_dom"/>
</dbReference>
<accession>A0A3E0A5R1</accession>
<name>A0A3E0A5R1_9CHLR</name>
<feature type="transmembrane region" description="Helical" evidence="1">
    <location>
        <begin position="144"/>
        <end position="163"/>
    </location>
</feature>
<feature type="transmembrane region" description="Helical" evidence="1">
    <location>
        <begin position="86"/>
        <end position="109"/>
    </location>
</feature>
<keyword evidence="1" id="KW-0472">Membrane</keyword>
<comment type="caution">
    <text evidence="3">The sequence shown here is derived from an EMBL/GenBank/DDBJ whole genome shotgun (WGS) entry which is preliminary data.</text>
</comment>
<dbReference type="AlphaFoldDB" id="A0A3E0A5R1"/>
<evidence type="ECO:0000259" key="2">
    <source>
        <dbReference type="Pfam" id="PF02517"/>
    </source>
</evidence>
<organism evidence="3 4">
    <name type="scientific">Pelolinea submarina</name>
    <dbReference type="NCBI Taxonomy" id="913107"/>
    <lineage>
        <taxon>Bacteria</taxon>
        <taxon>Bacillati</taxon>
        <taxon>Chloroflexota</taxon>
        <taxon>Anaerolineae</taxon>
        <taxon>Anaerolineales</taxon>
        <taxon>Anaerolineaceae</taxon>
        <taxon>Pelolinea</taxon>
    </lineage>
</organism>
<feature type="transmembrane region" description="Helical" evidence="1">
    <location>
        <begin position="184"/>
        <end position="208"/>
    </location>
</feature>